<proteinExistence type="predicted"/>
<dbReference type="eggNOG" id="COG2030">
    <property type="taxonomic scope" value="Bacteria"/>
</dbReference>
<comment type="caution">
    <text evidence="2">The sequence shown here is derived from an EMBL/GenBank/DDBJ whole genome shotgun (WGS) entry which is preliminary data.</text>
</comment>
<dbReference type="SUPFAM" id="SSF54637">
    <property type="entry name" value="Thioesterase/thiol ester dehydrase-isomerase"/>
    <property type="match status" value="1"/>
</dbReference>
<dbReference type="InterPro" id="IPR029069">
    <property type="entry name" value="HotDog_dom_sf"/>
</dbReference>
<accession>D6TRA1</accession>
<dbReference type="Gene3D" id="3.10.129.10">
    <property type="entry name" value="Hotdog Thioesterase"/>
    <property type="match status" value="1"/>
</dbReference>
<dbReference type="RefSeq" id="WP_007913279.1">
    <property type="nucleotide sequence ID" value="NZ_ADVG01000002.1"/>
</dbReference>
<evidence type="ECO:0000313" key="3">
    <source>
        <dbReference type="Proteomes" id="UP000004508"/>
    </source>
</evidence>
<dbReference type="InterPro" id="IPR002539">
    <property type="entry name" value="MaoC-like_dom"/>
</dbReference>
<dbReference type="InParanoid" id="D6TRA1"/>
<dbReference type="PANTHER" id="PTHR43841">
    <property type="entry name" value="3-HYDROXYACYL-THIOESTER DEHYDRATASE HTDX-RELATED"/>
    <property type="match status" value="1"/>
</dbReference>
<sequence>MVTDTQPAARRYFEDVQVGDEIPTLTKDSMTLQRLVRYAGASGDFNPLHTDPAVGEAVGTGGIIAHGMLIMGFVGQMLSDYVGPIALRKFNVRFKGMTHLGDTITCSGTVTEKNEVNGEAIIAGKVQAADQNGDIKVSGTFSATLPKKASAKL</sequence>
<evidence type="ECO:0000259" key="1">
    <source>
        <dbReference type="Pfam" id="PF01575"/>
    </source>
</evidence>
<dbReference type="STRING" id="485913.Krac_9151"/>
<dbReference type="Pfam" id="PF01575">
    <property type="entry name" value="MaoC_dehydratas"/>
    <property type="match status" value="1"/>
</dbReference>
<dbReference type="PANTHER" id="PTHR43841:SF3">
    <property type="entry name" value="(3R)-HYDROXYACYL-ACP DEHYDRATASE SUBUNIT HADB"/>
    <property type="match status" value="1"/>
</dbReference>
<reference evidence="2 3" key="1">
    <citation type="journal article" date="2011" name="Stand. Genomic Sci.">
        <title>Non-contiguous finished genome sequence and contextual data of the filamentous soil bacterium Ktedonobacter racemifer type strain (SOSP1-21).</title>
        <authorList>
            <person name="Chang Y.J."/>
            <person name="Land M."/>
            <person name="Hauser L."/>
            <person name="Chertkov O."/>
            <person name="Del Rio T.G."/>
            <person name="Nolan M."/>
            <person name="Copeland A."/>
            <person name="Tice H."/>
            <person name="Cheng J.F."/>
            <person name="Lucas S."/>
            <person name="Han C."/>
            <person name="Goodwin L."/>
            <person name="Pitluck S."/>
            <person name="Ivanova N."/>
            <person name="Ovchinikova G."/>
            <person name="Pati A."/>
            <person name="Chen A."/>
            <person name="Palaniappan K."/>
            <person name="Mavromatis K."/>
            <person name="Liolios K."/>
            <person name="Brettin T."/>
            <person name="Fiebig A."/>
            <person name="Rohde M."/>
            <person name="Abt B."/>
            <person name="Goker M."/>
            <person name="Detter J.C."/>
            <person name="Woyke T."/>
            <person name="Bristow J."/>
            <person name="Eisen J.A."/>
            <person name="Markowitz V."/>
            <person name="Hugenholtz P."/>
            <person name="Kyrpides N.C."/>
            <person name="Klenk H.P."/>
            <person name="Lapidus A."/>
        </authorList>
    </citation>
    <scope>NUCLEOTIDE SEQUENCE [LARGE SCALE GENOMIC DNA]</scope>
    <source>
        <strain evidence="3">DSM 44963</strain>
    </source>
</reference>
<dbReference type="EMBL" id="ADVG01000002">
    <property type="protein sequence ID" value="EFH87800.1"/>
    <property type="molecule type" value="Genomic_DNA"/>
</dbReference>
<dbReference type="OrthoDB" id="9801625at2"/>
<feature type="domain" description="MaoC-like" evidence="1">
    <location>
        <begin position="21"/>
        <end position="119"/>
    </location>
</feature>
<protein>
    <submittedName>
        <fullName evidence="2">MaoC domain protein dehydratase</fullName>
    </submittedName>
</protein>
<gene>
    <name evidence="2" type="ORF">Krac_9151</name>
</gene>
<organism evidence="2 3">
    <name type="scientific">Ktedonobacter racemifer DSM 44963</name>
    <dbReference type="NCBI Taxonomy" id="485913"/>
    <lineage>
        <taxon>Bacteria</taxon>
        <taxon>Bacillati</taxon>
        <taxon>Chloroflexota</taxon>
        <taxon>Ktedonobacteria</taxon>
        <taxon>Ktedonobacterales</taxon>
        <taxon>Ktedonobacteraceae</taxon>
        <taxon>Ktedonobacter</taxon>
    </lineage>
</organism>
<dbReference type="AlphaFoldDB" id="D6TRA1"/>
<name>D6TRA1_KTERA</name>
<dbReference type="Proteomes" id="UP000004508">
    <property type="component" value="Unassembled WGS sequence"/>
</dbReference>
<evidence type="ECO:0000313" key="2">
    <source>
        <dbReference type="EMBL" id="EFH87800.1"/>
    </source>
</evidence>
<keyword evidence="3" id="KW-1185">Reference proteome</keyword>